<comment type="caution">
    <text evidence="7">The sequence shown here is derived from an EMBL/GenBank/DDBJ whole genome shotgun (WGS) entry which is preliminary data.</text>
</comment>
<dbReference type="UniPathway" id="UPA00087">
    <property type="reaction ID" value="UER00175"/>
</dbReference>
<dbReference type="SUPFAM" id="SSF52540">
    <property type="entry name" value="P-loop containing nucleoside triphosphate hydrolases"/>
    <property type="match status" value="1"/>
</dbReference>
<gene>
    <name evidence="6" type="primary">phnN</name>
    <name evidence="7" type="ORF">N177_2790</name>
</gene>
<organism evidence="7 8">
    <name type="scientific">Lutibaculum baratangense AMV1</name>
    <dbReference type="NCBI Taxonomy" id="631454"/>
    <lineage>
        <taxon>Bacteria</taxon>
        <taxon>Pseudomonadati</taxon>
        <taxon>Pseudomonadota</taxon>
        <taxon>Alphaproteobacteria</taxon>
        <taxon>Hyphomicrobiales</taxon>
        <taxon>Tepidamorphaceae</taxon>
        <taxon>Lutibaculum</taxon>
    </lineage>
</organism>
<dbReference type="GO" id="GO:0033863">
    <property type="term" value="F:ribose 1,5-bisphosphate phosphokinase activity"/>
    <property type="evidence" value="ECO:0007669"/>
    <property type="project" value="UniProtKB-UniRule"/>
</dbReference>
<dbReference type="EMBL" id="AWXZ01000037">
    <property type="protein sequence ID" value="ESR23845.1"/>
    <property type="molecule type" value="Genomic_DNA"/>
</dbReference>
<dbReference type="GO" id="GO:0019634">
    <property type="term" value="P:organic phosphonate metabolic process"/>
    <property type="evidence" value="ECO:0007669"/>
    <property type="project" value="UniProtKB-UniRule"/>
</dbReference>
<dbReference type="PATRIC" id="fig|631454.5.peg.2755"/>
<evidence type="ECO:0000256" key="4">
    <source>
        <dbReference type="ARBA" id="ARBA00022741"/>
    </source>
</evidence>
<comment type="function">
    <text evidence="6">Catalyzes the phosphorylation of ribose 1,5-bisphosphate to 5-phospho-D-ribosyl alpha-1-diphosphate (PRPP).</text>
</comment>
<dbReference type="InterPro" id="IPR012699">
    <property type="entry name" value="PhnN"/>
</dbReference>
<feature type="binding site" evidence="6">
    <location>
        <begin position="13"/>
        <end position="20"/>
    </location>
    <ligand>
        <name>ATP</name>
        <dbReference type="ChEBI" id="CHEBI:30616"/>
    </ligand>
</feature>
<dbReference type="NCBIfam" id="TIGR02322">
    <property type="entry name" value="phosphon_PhnN"/>
    <property type="match status" value="1"/>
</dbReference>
<protein>
    <recommendedName>
        <fullName evidence="6">Ribose 1,5-bisphosphate phosphokinase PhnN</fullName>
        <ecNumber evidence="6">2.7.4.23</ecNumber>
    </recommendedName>
    <alternativeName>
        <fullName evidence="6">Ribose 1,5-bisphosphokinase</fullName>
    </alternativeName>
</protein>
<dbReference type="OrthoDB" id="341217at2"/>
<keyword evidence="4 6" id="KW-0547">Nucleotide-binding</keyword>
<keyword evidence="3 6" id="KW-0808">Transferase</keyword>
<proteinExistence type="inferred from homology"/>
<evidence type="ECO:0000256" key="3">
    <source>
        <dbReference type="ARBA" id="ARBA00022679"/>
    </source>
</evidence>
<dbReference type="RefSeq" id="WP_023432915.1">
    <property type="nucleotide sequence ID" value="NZ_AWXZ01000037.1"/>
</dbReference>
<dbReference type="InterPro" id="IPR027417">
    <property type="entry name" value="P-loop_NTPase"/>
</dbReference>
<dbReference type="Proteomes" id="UP000017819">
    <property type="component" value="Unassembled WGS sequence"/>
</dbReference>
<evidence type="ECO:0000256" key="6">
    <source>
        <dbReference type="HAMAP-Rule" id="MF_00836"/>
    </source>
</evidence>
<accession>V4RKQ9</accession>
<dbReference type="GO" id="GO:0005524">
    <property type="term" value="F:ATP binding"/>
    <property type="evidence" value="ECO:0007669"/>
    <property type="project" value="UniProtKB-KW"/>
</dbReference>
<keyword evidence="5 6" id="KW-0067">ATP-binding</keyword>
<comment type="pathway">
    <text evidence="2 6">Metabolic intermediate biosynthesis; 5-phospho-alpha-D-ribose 1-diphosphate biosynthesis; 5-phospho-alpha-D-ribose 1-diphosphate from D-ribose 5-phosphate (route II): step 3/3.</text>
</comment>
<comment type="similarity">
    <text evidence="6">Belongs to the ribose 1,5-bisphosphokinase family.</text>
</comment>
<reference evidence="7 8" key="1">
    <citation type="journal article" date="2014" name="Genome Announc.">
        <title>Draft Genome Sequence of Lutibaculum baratangense Strain AMV1T, Isolated from a Mud Volcano in Andamans, India.</title>
        <authorList>
            <person name="Singh A."/>
            <person name="Sreenivas A."/>
            <person name="Sathyanarayana Reddy G."/>
            <person name="Pinnaka A.K."/>
            <person name="Shivaji S."/>
        </authorList>
    </citation>
    <scope>NUCLEOTIDE SEQUENCE [LARGE SCALE GENOMIC DNA]</scope>
    <source>
        <strain evidence="7 8">AMV1</strain>
    </source>
</reference>
<comment type="catalytic activity">
    <reaction evidence="1 6">
        <text>alpha-D-ribose 1,5-bisphosphate + ATP = 5-phospho-alpha-D-ribose 1-diphosphate + ADP</text>
        <dbReference type="Rhea" id="RHEA:20109"/>
        <dbReference type="ChEBI" id="CHEBI:30616"/>
        <dbReference type="ChEBI" id="CHEBI:58017"/>
        <dbReference type="ChEBI" id="CHEBI:68688"/>
        <dbReference type="ChEBI" id="CHEBI:456216"/>
        <dbReference type="EC" id="2.7.4.23"/>
    </reaction>
</comment>
<sequence>MTARGGAFVAVVGPSGAGKDTLIGLARRELQSDGRFLFVRRLVTRSADPRIEDHDVLSADAFSRRLEAGGFSLNWQAHGLSYALPASVDEAVREGRLAVANVSRSVLGVAAERFARLRVVNVSASPQARLARIVARGREDMPAAASRVAREVRLPADLDVVTIDNDGRPEEAAARLVAVLAEMI</sequence>
<dbReference type="AlphaFoldDB" id="V4RKQ9"/>
<evidence type="ECO:0000313" key="8">
    <source>
        <dbReference type="Proteomes" id="UP000017819"/>
    </source>
</evidence>
<dbReference type="STRING" id="631454.N177_2790"/>
<evidence type="ECO:0000256" key="2">
    <source>
        <dbReference type="ARBA" id="ARBA00005069"/>
    </source>
</evidence>
<dbReference type="eggNOG" id="COG3709">
    <property type="taxonomic scope" value="Bacteria"/>
</dbReference>
<evidence type="ECO:0000313" key="7">
    <source>
        <dbReference type="EMBL" id="ESR23845.1"/>
    </source>
</evidence>
<evidence type="ECO:0000256" key="1">
    <source>
        <dbReference type="ARBA" id="ARBA00000373"/>
    </source>
</evidence>
<keyword evidence="8" id="KW-1185">Reference proteome</keyword>
<name>V4RKQ9_9HYPH</name>
<dbReference type="Gene3D" id="3.40.50.300">
    <property type="entry name" value="P-loop containing nucleotide triphosphate hydrolases"/>
    <property type="match status" value="1"/>
</dbReference>
<dbReference type="HAMAP" id="MF_00836">
    <property type="entry name" value="PhnN"/>
    <property type="match status" value="1"/>
</dbReference>
<evidence type="ECO:0000256" key="5">
    <source>
        <dbReference type="ARBA" id="ARBA00022840"/>
    </source>
</evidence>
<dbReference type="GO" id="GO:0006015">
    <property type="term" value="P:5-phosphoribose 1-diphosphate biosynthetic process"/>
    <property type="evidence" value="ECO:0007669"/>
    <property type="project" value="UniProtKB-UniRule"/>
</dbReference>
<dbReference type="EC" id="2.7.4.23" evidence="6"/>